<evidence type="ECO:0000259" key="2">
    <source>
        <dbReference type="Pfam" id="PF00903"/>
    </source>
</evidence>
<protein>
    <submittedName>
        <fullName evidence="3">VOC family protein</fullName>
    </submittedName>
</protein>
<name>A0A5B7ZZ78_9BACT</name>
<evidence type="ECO:0000256" key="1">
    <source>
        <dbReference type="SAM" id="MobiDB-lite"/>
    </source>
</evidence>
<dbReference type="InterPro" id="IPR029068">
    <property type="entry name" value="Glyas_Bleomycin-R_OHBP_Dase"/>
</dbReference>
<dbReference type="Proteomes" id="UP000305398">
    <property type="component" value="Chromosome"/>
</dbReference>
<dbReference type="InterPro" id="IPR004360">
    <property type="entry name" value="Glyas_Fos-R_dOase_dom"/>
</dbReference>
<evidence type="ECO:0000313" key="4">
    <source>
        <dbReference type="Proteomes" id="UP000305398"/>
    </source>
</evidence>
<keyword evidence="4" id="KW-1185">Reference proteome</keyword>
<dbReference type="SUPFAM" id="SSF54593">
    <property type="entry name" value="Glyoxalase/Bleomycin resistance protein/Dihydroxybiphenyl dioxygenase"/>
    <property type="match status" value="1"/>
</dbReference>
<feature type="compositionally biased region" description="Basic and acidic residues" evidence="1">
    <location>
        <begin position="142"/>
        <end position="159"/>
    </location>
</feature>
<evidence type="ECO:0000313" key="3">
    <source>
        <dbReference type="EMBL" id="QDA60521.1"/>
    </source>
</evidence>
<dbReference type="PROSITE" id="PS51257">
    <property type="entry name" value="PROKAR_LIPOPROTEIN"/>
    <property type="match status" value="1"/>
</dbReference>
<dbReference type="EMBL" id="CP040896">
    <property type="protein sequence ID" value="QDA60521.1"/>
    <property type="molecule type" value="Genomic_DNA"/>
</dbReference>
<dbReference type="Pfam" id="PF00903">
    <property type="entry name" value="Glyoxalase"/>
    <property type="match status" value="1"/>
</dbReference>
<dbReference type="KEGG" id="hyj:FHG12_10555"/>
<dbReference type="CDD" id="cd06587">
    <property type="entry name" value="VOC"/>
    <property type="match status" value="1"/>
</dbReference>
<feature type="domain" description="Glyoxalase/fosfomycin resistance/dioxygenase" evidence="2">
    <location>
        <begin position="41"/>
        <end position="172"/>
    </location>
</feature>
<dbReference type="AlphaFoldDB" id="A0A5B7ZZ78"/>
<dbReference type="Gene3D" id="3.10.180.10">
    <property type="entry name" value="2,3-Dihydroxybiphenyl 1,2-Dioxygenase, domain 1"/>
    <property type="match status" value="1"/>
</dbReference>
<feature type="region of interest" description="Disordered" evidence="1">
    <location>
        <begin position="140"/>
        <end position="186"/>
    </location>
</feature>
<sequence>MKNILLIAVILLGVLLGSGCRPSKVSGGNPPPVVIKPQEQDTIIYPVKDIDRAIKWYNSFFGREPDRVVNDGGSYAYAVYKIGTTTVILDTNPEQVQLKRAVFYWSVPNPDAVQSKYRELASIGTHFKGFLFFKKPKRLDRHKPSDASSKELHRSEPEALRFVAEDPDGNEVGVANNPIYPPGKKK</sequence>
<dbReference type="OrthoDB" id="4548523at2"/>
<gene>
    <name evidence="3" type="ORF">FHG12_10555</name>
</gene>
<reference evidence="3 4" key="1">
    <citation type="submission" date="2019-06" db="EMBL/GenBank/DDBJ databases">
        <authorList>
            <person name="Srinivasan S."/>
        </authorList>
    </citation>
    <scope>NUCLEOTIDE SEQUENCE [LARGE SCALE GENOMIC DNA]</scope>
    <source>
        <strain evidence="3 4">17J68-5</strain>
    </source>
</reference>
<accession>A0A5B7ZZ78</accession>
<proteinExistence type="predicted"/>
<organism evidence="3 4">
    <name type="scientific">Hymenobacter jejuensis</name>
    <dbReference type="NCBI Taxonomy" id="2502781"/>
    <lineage>
        <taxon>Bacteria</taxon>
        <taxon>Pseudomonadati</taxon>
        <taxon>Bacteroidota</taxon>
        <taxon>Cytophagia</taxon>
        <taxon>Cytophagales</taxon>
        <taxon>Hymenobacteraceae</taxon>
        <taxon>Hymenobacter</taxon>
    </lineage>
</organism>